<evidence type="ECO:0000313" key="1">
    <source>
        <dbReference type="EMBL" id="SAL36277.1"/>
    </source>
</evidence>
<dbReference type="AlphaFoldDB" id="A0A158GWQ3"/>
<accession>A0A158GWQ3</accession>
<reference evidence="1 2" key="1">
    <citation type="submission" date="2016-01" db="EMBL/GenBank/DDBJ databases">
        <authorList>
            <person name="Oliw E.H."/>
        </authorList>
    </citation>
    <scope>NUCLEOTIDE SEQUENCE [LARGE SCALE GENOMIC DNA]</scope>
    <source>
        <strain evidence="1">LMG 22029</strain>
    </source>
</reference>
<organism evidence="1 2">
    <name type="scientific">Caballeronia sordidicola</name>
    <name type="common">Burkholderia sordidicola</name>
    <dbReference type="NCBI Taxonomy" id="196367"/>
    <lineage>
        <taxon>Bacteria</taxon>
        <taxon>Pseudomonadati</taxon>
        <taxon>Pseudomonadota</taxon>
        <taxon>Betaproteobacteria</taxon>
        <taxon>Burkholderiales</taxon>
        <taxon>Burkholderiaceae</taxon>
        <taxon>Caballeronia</taxon>
    </lineage>
</organism>
<name>A0A158GWQ3_CABSO</name>
<dbReference type="EMBL" id="FCOC02000011">
    <property type="protein sequence ID" value="SAL36277.1"/>
    <property type="molecule type" value="Genomic_DNA"/>
</dbReference>
<evidence type="ECO:0000313" key="2">
    <source>
        <dbReference type="Proteomes" id="UP000054893"/>
    </source>
</evidence>
<protein>
    <submittedName>
        <fullName evidence="1">Uncharacterized protein</fullName>
    </submittedName>
</protein>
<gene>
    <name evidence="1" type="ORF">AWB64_03653</name>
</gene>
<sequence length="73" mass="8508">MPDECFFFGQALVCRATNLCTTYRARQETVRIVIRLDFAILQGGETLRRRCPDRIRVELAILRVFGDTTVRRC</sequence>
<dbReference type="Proteomes" id="UP000054893">
    <property type="component" value="Unassembled WGS sequence"/>
</dbReference>
<proteinExistence type="predicted"/>